<evidence type="ECO:0000256" key="10">
    <source>
        <dbReference type="ARBA" id="ARBA00034136"/>
    </source>
</evidence>
<dbReference type="PANTHER" id="PTHR48492:SF1">
    <property type="entry name" value="INTERLEUKIN-7"/>
    <property type="match status" value="1"/>
</dbReference>
<comment type="subunit">
    <text evidence="10">Interacts with IL7R and CSF2RG.</text>
</comment>
<evidence type="ECO:0000256" key="2">
    <source>
        <dbReference type="ARBA" id="ARBA00007621"/>
    </source>
</evidence>
<evidence type="ECO:0000256" key="5">
    <source>
        <dbReference type="ARBA" id="ARBA00022525"/>
    </source>
</evidence>
<sequence>MATIMVTSSRCQSVMPKLKFRQVKEFYSDILTEFYRTSGTFPTHCCLCVFEYLQPLESSELVELHAMGPSLLHGSEDTSGLHHILSTNITPFDVGGILLLEDGLSIDESFPFSALTAMELAMESYWNMKTIRQPHPSTLAHHHLHLGLLSLAGCVGEAVPDACSLSRDRALQPPSRSAVAARAQIPMLSVSLPSPALPAVNPAPNPPSPGSWSRHVASSDCDIEGKDGGAYQNVLMVNINDLHTFTNIRSDVQVSKDAASVLYIKWHKKMGLCFLVFVPLSSLAEDFAHWPVDSMIDFDSNCLNNEPNFFKKHSCDDNKEASFLYRAARKLKQFLKMNISDDFNLHLSTVSQGTLTLLNCTNKEENKSLKEQKKQNDLCFLKILLQKIKTCWNKILRGAKEH</sequence>
<evidence type="ECO:0000256" key="11">
    <source>
        <dbReference type="ARBA" id="ARBA00045932"/>
    </source>
</evidence>
<organism evidence="12 13">
    <name type="scientific">Monodon monoceros</name>
    <name type="common">Narwhal</name>
    <name type="synonym">Ceratodon monodon</name>
    <dbReference type="NCBI Taxonomy" id="40151"/>
    <lineage>
        <taxon>Eukaryota</taxon>
        <taxon>Metazoa</taxon>
        <taxon>Chordata</taxon>
        <taxon>Craniata</taxon>
        <taxon>Vertebrata</taxon>
        <taxon>Euteleostomi</taxon>
        <taxon>Mammalia</taxon>
        <taxon>Eutheria</taxon>
        <taxon>Laurasiatheria</taxon>
        <taxon>Artiodactyla</taxon>
        <taxon>Whippomorpha</taxon>
        <taxon>Cetacea</taxon>
        <taxon>Odontoceti</taxon>
        <taxon>Monodontidae</taxon>
        <taxon>Monodon</taxon>
    </lineage>
</organism>
<dbReference type="PROSITE" id="PS00255">
    <property type="entry name" value="INTERLEUKIN_7_9"/>
    <property type="match status" value="1"/>
</dbReference>
<evidence type="ECO:0000256" key="3">
    <source>
        <dbReference type="ARBA" id="ARBA00019460"/>
    </source>
</evidence>
<evidence type="ECO:0000256" key="9">
    <source>
        <dbReference type="ARBA" id="ARBA00023180"/>
    </source>
</evidence>
<keyword evidence="4" id="KW-0202">Cytokine</keyword>
<keyword evidence="9" id="KW-0325">Glycoprotein</keyword>
<evidence type="ECO:0000256" key="4">
    <source>
        <dbReference type="ARBA" id="ARBA00022514"/>
    </source>
</evidence>
<evidence type="ECO:0000313" key="12">
    <source>
        <dbReference type="EMBL" id="TKC35611.1"/>
    </source>
</evidence>
<dbReference type="EMBL" id="RWIC01001487">
    <property type="protein sequence ID" value="TKC35611.1"/>
    <property type="molecule type" value="Genomic_DNA"/>
</dbReference>
<keyword evidence="8" id="KW-1015">Disulfide bond</keyword>
<evidence type="ECO:0000256" key="1">
    <source>
        <dbReference type="ARBA" id="ARBA00004613"/>
    </source>
</evidence>
<dbReference type="SMART" id="SM00127">
    <property type="entry name" value="IL7"/>
    <property type="match status" value="1"/>
</dbReference>
<dbReference type="InterPro" id="IPR038325">
    <property type="entry name" value="IL7_sf"/>
</dbReference>
<dbReference type="Pfam" id="PF01415">
    <property type="entry name" value="IL7"/>
    <property type="match status" value="1"/>
</dbReference>
<comment type="function">
    <text evidence="11">Hematopoietic cytokine that plays an essential role in the development, expansion, and survival of naive and memory T-cells and B-cells thereby regulating the number of mature lymphocytes and maintaining lymphoid homeostasis. Mechanistically, exerts its biological effects through a receptor composed of IL7RA subunit and the cytokine receptor common subunit gamma/CSF2RG. Binding to the receptor leads to activation of various kinases including JAK1 or JAK3 depending on the cell type and subsequently propagation of signals through activation of several downstream signaling pathways including the PI3K/Akt/mTOR or the JAK-STAT5.</text>
</comment>
<dbReference type="PANTHER" id="PTHR48492">
    <property type="entry name" value="INTERLEUKIN-7"/>
    <property type="match status" value="1"/>
</dbReference>
<dbReference type="GO" id="GO:0008083">
    <property type="term" value="F:growth factor activity"/>
    <property type="evidence" value="ECO:0007669"/>
    <property type="project" value="UniProtKB-KW"/>
</dbReference>
<keyword evidence="7" id="KW-0339">Growth factor</keyword>
<dbReference type="FunFam" id="1.20.1250.50:FF:000001">
    <property type="entry name" value="Interleukin-7"/>
    <property type="match status" value="1"/>
</dbReference>
<keyword evidence="6" id="KW-0732">Signal</keyword>
<reference evidence="13" key="1">
    <citation type="journal article" date="2019" name="IScience">
        <title>Narwhal Genome Reveals Long-Term Low Genetic Diversity despite Current Large Abundance Size.</title>
        <authorList>
            <person name="Westbury M.V."/>
            <person name="Petersen B."/>
            <person name="Garde E."/>
            <person name="Heide-Jorgensen M.P."/>
            <person name="Lorenzen E.D."/>
        </authorList>
    </citation>
    <scope>NUCLEOTIDE SEQUENCE [LARGE SCALE GENOMIC DNA]</scope>
</reference>
<accession>A0A4U1EH79</accession>
<proteinExistence type="inferred from homology"/>
<dbReference type="GO" id="GO:0005615">
    <property type="term" value="C:extracellular space"/>
    <property type="evidence" value="ECO:0007669"/>
    <property type="project" value="UniProtKB-KW"/>
</dbReference>
<dbReference type="Proteomes" id="UP000308365">
    <property type="component" value="Unassembled WGS sequence"/>
</dbReference>
<comment type="subcellular location">
    <subcellularLocation>
        <location evidence="1">Secreted</location>
    </subcellularLocation>
</comment>
<dbReference type="AlphaFoldDB" id="A0A4U1EH79"/>
<protein>
    <recommendedName>
        <fullName evidence="3">Interleukin-7</fullName>
    </recommendedName>
</protein>
<comment type="caution">
    <text evidence="12">The sequence shown here is derived from an EMBL/GenBank/DDBJ whole genome shotgun (WGS) entry which is preliminary data.</text>
</comment>
<evidence type="ECO:0000313" key="13">
    <source>
        <dbReference type="Proteomes" id="UP000308365"/>
    </source>
</evidence>
<dbReference type="Gene3D" id="1.20.1250.50">
    <property type="match status" value="2"/>
</dbReference>
<keyword evidence="5" id="KW-0964">Secreted</keyword>
<evidence type="ECO:0000256" key="8">
    <source>
        <dbReference type="ARBA" id="ARBA00023157"/>
    </source>
</evidence>
<gene>
    <name evidence="12" type="ORF">EI555_007256</name>
</gene>
<dbReference type="GO" id="GO:0006955">
    <property type="term" value="P:immune response"/>
    <property type="evidence" value="ECO:0007669"/>
    <property type="project" value="InterPro"/>
</dbReference>
<evidence type="ECO:0000256" key="6">
    <source>
        <dbReference type="ARBA" id="ARBA00022729"/>
    </source>
</evidence>
<comment type="similarity">
    <text evidence="2">Belongs to the IL-7/IL-9 family.</text>
</comment>
<evidence type="ECO:0000256" key="7">
    <source>
        <dbReference type="ARBA" id="ARBA00023030"/>
    </source>
</evidence>
<name>A0A4U1EH79_MONMO</name>
<dbReference type="GO" id="GO:0005139">
    <property type="term" value="F:interleukin-7 receptor binding"/>
    <property type="evidence" value="ECO:0007669"/>
    <property type="project" value="InterPro"/>
</dbReference>
<dbReference type="InterPro" id="IPR018049">
    <property type="entry name" value="IL-7/IL-9_CS"/>
</dbReference>
<dbReference type="GO" id="GO:0005125">
    <property type="term" value="F:cytokine activity"/>
    <property type="evidence" value="ECO:0007669"/>
    <property type="project" value="UniProtKB-KW"/>
</dbReference>
<dbReference type="InterPro" id="IPR001181">
    <property type="entry name" value="IL-7"/>
</dbReference>